<evidence type="ECO:0000256" key="1">
    <source>
        <dbReference type="SAM" id="MobiDB-lite"/>
    </source>
</evidence>
<organism evidence="2 3">
    <name type="scientific">Cerrena zonata</name>
    <dbReference type="NCBI Taxonomy" id="2478898"/>
    <lineage>
        <taxon>Eukaryota</taxon>
        <taxon>Fungi</taxon>
        <taxon>Dikarya</taxon>
        <taxon>Basidiomycota</taxon>
        <taxon>Agaricomycotina</taxon>
        <taxon>Agaricomycetes</taxon>
        <taxon>Polyporales</taxon>
        <taxon>Cerrenaceae</taxon>
        <taxon>Cerrena</taxon>
    </lineage>
</organism>
<comment type="caution">
    <text evidence="2">The sequence shown here is derived from an EMBL/GenBank/DDBJ whole genome shotgun (WGS) entry which is preliminary data.</text>
</comment>
<protein>
    <recommendedName>
        <fullName evidence="4">F-box domain-containing protein</fullName>
    </recommendedName>
</protein>
<feature type="region of interest" description="Disordered" evidence="1">
    <location>
        <begin position="23"/>
        <end position="47"/>
    </location>
</feature>
<reference evidence="2 3" key="1">
    <citation type="submission" date="2022-09" db="EMBL/GenBank/DDBJ databases">
        <authorList>
            <person name="Palmer J.M."/>
        </authorList>
    </citation>
    <scope>NUCLEOTIDE SEQUENCE [LARGE SCALE GENOMIC DNA]</scope>
    <source>
        <strain evidence="2 3">DSM 7382</strain>
    </source>
</reference>
<evidence type="ECO:0008006" key="4">
    <source>
        <dbReference type="Google" id="ProtNLM"/>
    </source>
</evidence>
<gene>
    <name evidence="2" type="ORF">QCA50_013505</name>
</gene>
<keyword evidence="3" id="KW-1185">Reference proteome</keyword>
<dbReference type="Proteomes" id="UP001385951">
    <property type="component" value="Unassembled WGS sequence"/>
</dbReference>
<sequence>MPSSPSPYSPILMDTLRVISEPSRLDHPYSGDIDTTQSPSLGDTPERPAAIERTFSYVISMRTEGTVRNDTACAVRAKPTPGESLALIRCIRNDAWEVEKSTEDTCSCSARKCSSEQVDDRSSRFPVEVYETIIDHVAEIFGDDRGRDLAWCACVCRAWVPRAQMHLFSLVYVYSNSVFQSIQYAIRRKPYLLRYINSFDADYGYMPRATNLLTTYRLHNLKTCIISRLELKTAHSSLFRFPSSATSLHSLQLSSCKSGGVIQLCRFLTSFRSLSILLLLWDYDTALRDQRDLSHLQFNRSKSSLQTLAIEFIRNISVHLKSFIRARPFVTQLKHLIISWHYRSDATPSLVQEIAALLWHCRQSLEEVTVILGNFWVSSTSSASSFNVFISVDQIVSENQQTRFFDNLGHLDGLLSDESFCSFRKLRVRAKILKPVRFPKLQTRKVEVEISDSSEYMQL</sequence>
<dbReference type="EMBL" id="JASBNA010000031">
    <property type="protein sequence ID" value="KAK7683243.1"/>
    <property type="molecule type" value="Genomic_DNA"/>
</dbReference>
<proteinExistence type="predicted"/>
<dbReference type="AlphaFoldDB" id="A0AAW0FNI2"/>
<dbReference type="SUPFAM" id="SSF52047">
    <property type="entry name" value="RNI-like"/>
    <property type="match status" value="1"/>
</dbReference>
<accession>A0AAW0FNI2</accession>
<evidence type="ECO:0000313" key="2">
    <source>
        <dbReference type="EMBL" id="KAK7683243.1"/>
    </source>
</evidence>
<evidence type="ECO:0000313" key="3">
    <source>
        <dbReference type="Proteomes" id="UP001385951"/>
    </source>
</evidence>
<name>A0AAW0FNI2_9APHY</name>